<sequence length="349" mass="38622">MVEQEAAEDQRVKLLISSSVPYQSVASCSLMSFPTFFDSLQHQRGIYSSTTTTLADQALLCNQRADKVLWQGETSCDQVCTSESLLHHVVDVDKDEYYNKLSLYADKINLERHERNINKPVKYWTPSKKRLMQKMTSQQDQIPDPKIALDYKFQSSAHHDIHQHQENKIGETSNSSLTISNNNSSSSSTSTVCAARVCSDCSTNTTPLWRSGPRGPKSLCNACGIRQRKARRAMVQAGAAASANGFAVGTTDPTTATTAASLSMNKEGKEKKSQGNDHNVSVRCKNKRKLIMTDVSASTASYKYHNRKNKQLCDFEQLSAFPPSVLFPQDVAEAAILLMELSCGLINHS</sequence>
<dbReference type="GO" id="GO:0006355">
    <property type="term" value="P:regulation of DNA-templated transcription"/>
    <property type="evidence" value="ECO:0007669"/>
    <property type="project" value="InterPro"/>
</dbReference>
<dbReference type="Pfam" id="PF00320">
    <property type="entry name" value="GATA"/>
    <property type="match status" value="1"/>
</dbReference>
<evidence type="ECO:0000313" key="10">
    <source>
        <dbReference type="EMBL" id="KAK9946277.1"/>
    </source>
</evidence>
<proteinExistence type="predicted"/>
<evidence type="ECO:0000256" key="6">
    <source>
        <dbReference type="ARBA" id="ARBA00023163"/>
    </source>
</evidence>
<gene>
    <name evidence="10" type="ORF">M0R45_011750</name>
</gene>
<name>A0AAW1YEG9_RUBAR</name>
<dbReference type="Proteomes" id="UP001457282">
    <property type="component" value="Unassembled WGS sequence"/>
</dbReference>
<dbReference type="EMBL" id="JBEDUW010000002">
    <property type="protein sequence ID" value="KAK9946277.1"/>
    <property type="molecule type" value="Genomic_DNA"/>
</dbReference>
<protein>
    <recommendedName>
        <fullName evidence="9">GATA-type domain-containing protein</fullName>
    </recommendedName>
</protein>
<dbReference type="SMART" id="SM00401">
    <property type="entry name" value="ZnF_GATA"/>
    <property type="match status" value="1"/>
</dbReference>
<keyword evidence="2 7" id="KW-0863">Zinc-finger</keyword>
<keyword evidence="1" id="KW-0479">Metal-binding</keyword>
<evidence type="ECO:0000313" key="11">
    <source>
        <dbReference type="Proteomes" id="UP001457282"/>
    </source>
</evidence>
<keyword evidence="4" id="KW-0805">Transcription regulation</keyword>
<feature type="compositionally biased region" description="Low complexity" evidence="8">
    <location>
        <begin position="172"/>
        <end position="188"/>
    </location>
</feature>
<dbReference type="AlphaFoldDB" id="A0AAW1YEG9"/>
<dbReference type="PANTHER" id="PTHR47255:SF4">
    <property type="entry name" value="GATA ZINC FINGER DOMAIN-CONTAINING PROTEIN 12"/>
    <property type="match status" value="1"/>
</dbReference>
<dbReference type="GO" id="GO:0008270">
    <property type="term" value="F:zinc ion binding"/>
    <property type="evidence" value="ECO:0007669"/>
    <property type="project" value="UniProtKB-KW"/>
</dbReference>
<evidence type="ECO:0000256" key="1">
    <source>
        <dbReference type="ARBA" id="ARBA00022723"/>
    </source>
</evidence>
<feature type="domain" description="GATA-type" evidence="9">
    <location>
        <begin position="192"/>
        <end position="228"/>
    </location>
</feature>
<dbReference type="PROSITE" id="PS50114">
    <property type="entry name" value="GATA_ZN_FINGER_2"/>
    <property type="match status" value="1"/>
</dbReference>
<evidence type="ECO:0000256" key="2">
    <source>
        <dbReference type="ARBA" id="ARBA00022771"/>
    </source>
</evidence>
<dbReference type="GO" id="GO:0043565">
    <property type="term" value="F:sequence-specific DNA binding"/>
    <property type="evidence" value="ECO:0007669"/>
    <property type="project" value="InterPro"/>
</dbReference>
<keyword evidence="11" id="KW-1185">Reference proteome</keyword>
<accession>A0AAW1YEG9</accession>
<evidence type="ECO:0000256" key="4">
    <source>
        <dbReference type="ARBA" id="ARBA00023015"/>
    </source>
</evidence>
<organism evidence="10 11">
    <name type="scientific">Rubus argutus</name>
    <name type="common">Southern blackberry</name>
    <dbReference type="NCBI Taxonomy" id="59490"/>
    <lineage>
        <taxon>Eukaryota</taxon>
        <taxon>Viridiplantae</taxon>
        <taxon>Streptophyta</taxon>
        <taxon>Embryophyta</taxon>
        <taxon>Tracheophyta</taxon>
        <taxon>Spermatophyta</taxon>
        <taxon>Magnoliopsida</taxon>
        <taxon>eudicotyledons</taxon>
        <taxon>Gunneridae</taxon>
        <taxon>Pentapetalae</taxon>
        <taxon>rosids</taxon>
        <taxon>fabids</taxon>
        <taxon>Rosales</taxon>
        <taxon>Rosaceae</taxon>
        <taxon>Rosoideae</taxon>
        <taxon>Rosoideae incertae sedis</taxon>
        <taxon>Rubus</taxon>
    </lineage>
</organism>
<feature type="region of interest" description="Disordered" evidence="8">
    <location>
        <begin position="159"/>
        <end position="188"/>
    </location>
</feature>
<feature type="compositionally biased region" description="Basic and acidic residues" evidence="8">
    <location>
        <begin position="159"/>
        <end position="169"/>
    </location>
</feature>
<dbReference type="InterPro" id="IPR052138">
    <property type="entry name" value="GATA_ZnFinger_Domain"/>
</dbReference>
<keyword evidence="3" id="KW-0862">Zinc</keyword>
<evidence type="ECO:0000259" key="9">
    <source>
        <dbReference type="PROSITE" id="PS50114"/>
    </source>
</evidence>
<dbReference type="InterPro" id="IPR013088">
    <property type="entry name" value="Znf_NHR/GATA"/>
</dbReference>
<reference evidence="10 11" key="1">
    <citation type="journal article" date="2023" name="G3 (Bethesda)">
        <title>A chromosome-length genome assembly and annotation of blackberry (Rubus argutus, cv. 'Hillquist').</title>
        <authorList>
            <person name="Bruna T."/>
            <person name="Aryal R."/>
            <person name="Dudchenko O."/>
            <person name="Sargent D.J."/>
            <person name="Mead D."/>
            <person name="Buti M."/>
            <person name="Cavallini A."/>
            <person name="Hytonen T."/>
            <person name="Andres J."/>
            <person name="Pham M."/>
            <person name="Weisz D."/>
            <person name="Mascagni F."/>
            <person name="Usai G."/>
            <person name="Natali L."/>
            <person name="Bassil N."/>
            <person name="Fernandez G.E."/>
            <person name="Lomsadze A."/>
            <person name="Armour M."/>
            <person name="Olukolu B."/>
            <person name="Poorten T."/>
            <person name="Britton C."/>
            <person name="Davik J."/>
            <person name="Ashrafi H."/>
            <person name="Aiden E.L."/>
            <person name="Borodovsky M."/>
            <person name="Worthington M."/>
        </authorList>
    </citation>
    <scope>NUCLEOTIDE SEQUENCE [LARGE SCALE GENOMIC DNA]</scope>
    <source>
        <strain evidence="10">PI 553951</strain>
    </source>
</reference>
<keyword evidence="5" id="KW-0238">DNA-binding</keyword>
<dbReference type="CDD" id="cd00202">
    <property type="entry name" value="ZnF_GATA"/>
    <property type="match status" value="1"/>
</dbReference>
<comment type="caution">
    <text evidence="10">The sequence shown here is derived from an EMBL/GenBank/DDBJ whole genome shotgun (WGS) entry which is preliminary data.</text>
</comment>
<evidence type="ECO:0000256" key="8">
    <source>
        <dbReference type="SAM" id="MobiDB-lite"/>
    </source>
</evidence>
<evidence type="ECO:0000256" key="5">
    <source>
        <dbReference type="ARBA" id="ARBA00023125"/>
    </source>
</evidence>
<evidence type="ECO:0000256" key="7">
    <source>
        <dbReference type="PROSITE-ProRule" id="PRU00094"/>
    </source>
</evidence>
<keyword evidence="6" id="KW-0804">Transcription</keyword>
<dbReference type="InterPro" id="IPR000679">
    <property type="entry name" value="Znf_GATA"/>
</dbReference>
<dbReference type="Gene3D" id="3.30.50.10">
    <property type="entry name" value="Erythroid Transcription Factor GATA-1, subunit A"/>
    <property type="match status" value="1"/>
</dbReference>
<evidence type="ECO:0000256" key="3">
    <source>
        <dbReference type="ARBA" id="ARBA00022833"/>
    </source>
</evidence>
<dbReference type="PANTHER" id="PTHR47255">
    <property type="entry name" value="GATA TRANSCRIPTION FACTOR 22-RELATED"/>
    <property type="match status" value="1"/>
</dbReference>
<dbReference type="PROSITE" id="PS00344">
    <property type="entry name" value="GATA_ZN_FINGER_1"/>
    <property type="match status" value="1"/>
</dbReference>
<dbReference type="SUPFAM" id="SSF57716">
    <property type="entry name" value="Glucocorticoid receptor-like (DNA-binding domain)"/>
    <property type="match status" value="1"/>
</dbReference>